<feature type="transmembrane region" description="Helical" evidence="1">
    <location>
        <begin position="7"/>
        <end position="26"/>
    </location>
</feature>
<keyword evidence="1" id="KW-0812">Transmembrane</keyword>
<sequence length="50" mass="5527">MPFSERFILGIGLSSVTLVLFSKYIYEPGDIAVSDVKVTFSINICPLMTL</sequence>
<dbReference type="HOGENOM" id="CLU_3124296_0_0_6"/>
<dbReference type="EMBL" id="FO704551">
    <property type="protein sequence ID" value="CDG19820.1"/>
    <property type="molecule type" value="Genomic_DNA"/>
</dbReference>
<organism evidence="2 3">
    <name type="scientific">Xenorhabdus poinarii G6</name>
    <dbReference type="NCBI Taxonomy" id="1354304"/>
    <lineage>
        <taxon>Bacteria</taxon>
        <taxon>Pseudomonadati</taxon>
        <taxon>Pseudomonadota</taxon>
        <taxon>Gammaproteobacteria</taxon>
        <taxon>Enterobacterales</taxon>
        <taxon>Morganellaceae</taxon>
        <taxon>Xenorhabdus</taxon>
    </lineage>
</organism>
<reference evidence="2 3" key="1">
    <citation type="submission" date="2013-07" db="EMBL/GenBank/DDBJ databases">
        <authorList>
            <person name="Genoscope - CEA"/>
        </authorList>
    </citation>
    <scope>NUCLEOTIDE SEQUENCE [LARGE SCALE GENOMIC DNA]</scope>
    <source>
        <strain evidence="2 3">G6</strain>
    </source>
</reference>
<evidence type="ECO:0000313" key="3">
    <source>
        <dbReference type="Proteomes" id="UP000032735"/>
    </source>
</evidence>
<keyword evidence="1" id="KW-1133">Transmembrane helix</keyword>
<keyword evidence="1" id="KW-0472">Membrane</keyword>
<evidence type="ECO:0000313" key="2">
    <source>
        <dbReference type="EMBL" id="CDG19820.1"/>
    </source>
</evidence>
<dbReference type="Proteomes" id="UP000032735">
    <property type="component" value="Chromosome"/>
</dbReference>
<proteinExistence type="predicted"/>
<evidence type="ECO:0000256" key="1">
    <source>
        <dbReference type="SAM" id="Phobius"/>
    </source>
</evidence>
<gene>
    <name evidence="2" type="ORF">XPG1_0165</name>
</gene>
<name>A0A068R158_9GAMM</name>
<dbReference type="AlphaFoldDB" id="A0A068R158"/>
<protein>
    <submittedName>
        <fullName evidence="2">Uncharacterized protein</fullName>
    </submittedName>
</protein>
<dbReference type="KEGG" id="xpo:XPG1_0165"/>
<accession>A0A068R158</accession>
<keyword evidence="3" id="KW-1185">Reference proteome</keyword>